<dbReference type="Proteomes" id="UP000053660">
    <property type="component" value="Unassembled WGS sequence"/>
</dbReference>
<dbReference type="InterPro" id="IPR036085">
    <property type="entry name" value="PAZ_dom_sf"/>
</dbReference>
<proteinExistence type="predicted"/>
<dbReference type="AlphaFoldDB" id="A0A0B1TNU5"/>
<dbReference type="EMBL" id="KN549443">
    <property type="protein sequence ID" value="KHJ97507.1"/>
    <property type="molecule type" value="Genomic_DNA"/>
</dbReference>
<gene>
    <name evidence="3" type="ORF">OESDEN_02511</name>
</gene>
<dbReference type="InterPro" id="IPR003100">
    <property type="entry name" value="PAZ_dom"/>
</dbReference>
<sequence>MALPDVPVYDNPQDKGFDAFLRSFLMKYGSLNLGDQMLIHLLCTKLGGQPRTVMETLPLDAMNGTFDGFVTVLREKLKQNESARRMEAYVKLKKLRSAGSIFDYCVELEQLSRAAYPESSEKELSILRTDSDVPKSLQGSTKMKVGSRKRILRQNSIKSTKTKDAKVVARAYVNSGESPFFLLHGFDAHTPRDSTTDKRISTYMVDLDSYVNEMLVGMKLAHEHAQLQNEKARERMKSAYDKNKKVIERPLTLGDRVYMRLPTEKSFSKHPKLTNEWSGPFRVHPNTGEPVTVKLTACWQISQERRRNRMDEGRVQGYLVSCSKESIVCASDEKKSADETIFSAKSFKESRKNQAKLRYLLPELVYPTGLTDSMRRDNRQMKELSKYTRLDPEKRRVKIEILLRKIYSSAECISLLQNWGISLQNELISFKSRELEPEAGVGVLVGRHLLHILVALIPDDKKTFIMVEGGMIVGYDLYHDSTFPGQTVAACVSTADPECTKFYRRFRTTTLISWEQI</sequence>
<keyword evidence="4" id="KW-1185">Reference proteome</keyword>
<keyword evidence="1" id="KW-0175">Coiled coil</keyword>
<feature type="coiled-coil region" evidence="1">
    <location>
        <begin position="222"/>
        <end position="249"/>
    </location>
</feature>
<dbReference type="OrthoDB" id="5860120at2759"/>
<dbReference type="GO" id="GO:0003723">
    <property type="term" value="F:RNA binding"/>
    <property type="evidence" value="ECO:0007669"/>
    <property type="project" value="InterPro"/>
</dbReference>
<evidence type="ECO:0000313" key="3">
    <source>
        <dbReference type="EMBL" id="KHJ97507.1"/>
    </source>
</evidence>
<name>A0A0B1TNU5_OESDE</name>
<dbReference type="SMART" id="SM00949">
    <property type="entry name" value="PAZ"/>
    <property type="match status" value="1"/>
</dbReference>
<feature type="domain" description="PAZ" evidence="2">
    <location>
        <begin position="289"/>
        <end position="393"/>
    </location>
</feature>
<protein>
    <recommendedName>
        <fullName evidence="2">PAZ domain-containing protein</fullName>
    </recommendedName>
</protein>
<reference evidence="3 4" key="1">
    <citation type="submission" date="2014-03" db="EMBL/GenBank/DDBJ databases">
        <title>Draft genome of the hookworm Oesophagostomum dentatum.</title>
        <authorList>
            <person name="Mitreva M."/>
        </authorList>
    </citation>
    <scope>NUCLEOTIDE SEQUENCE [LARGE SCALE GENOMIC DNA]</scope>
    <source>
        <strain evidence="3 4">OD-Hann</strain>
    </source>
</reference>
<evidence type="ECO:0000256" key="1">
    <source>
        <dbReference type="SAM" id="Coils"/>
    </source>
</evidence>
<evidence type="ECO:0000259" key="2">
    <source>
        <dbReference type="SMART" id="SM00949"/>
    </source>
</evidence>
<evidence type="ECO:0000313" key="4">
    <source>
        <dbReference type="Proteomes" id="UP000053660"/>
    </source>
</evidence>
<organism evidence="3 4">
    <name type="scientific">Oesophagostomum dentatum</name>
    <name type="common">Nodular worm</name>
    <dbReference type="NCBI Taxonomy" id="61180"/>
    <lineage>
        <taxon>Eukaryota</taxon>
        <taxon>Metazoa</taxon>
        <taxon>Ecdysozoa</taxon>
        <taxon>Nematoda</taxon>
        <taxon>Chromadorea</taxon>
        <taxon>Rhabditida</taxon>
        <taxon>Rhabditina</taxon>
        <taxon>Rhabditomorpha</taxon>
        <taxon>Strongyloidea</taxon>
        <taxon>Strongylidae</taxon>
        <taxon>Oesophagostomum</taxon>
    </lineage>
</organism>
<accession>A0A0B1TNU5</accession>
<dbReference type="SUPFAM" id="SSF101690">
    <property type="entry name" value="PAZ domain"/>
    <property type="match status" value="1"/>
</dbReference>